<evidence type="ECO:0000313" key="2">
    <source>
        <dbReference type="EMBL" id="MDR6594533.1"/>
    </source>
</evidence>
<gene>
    <name evidence="2" type="ORF">J2S66_002917</name>
</gene>
<name>A0ABU1PV57_9PSEU</name>
<dbReference type="Proteomes" id="UP001268819">
    <property type="component" value="Unassembled WGS sequence"/>
</dbReference>
<comment type="caution">
    <text evidence="2">The sequence shown here is derived from an EMBL/GenBank/DDBJ whole genome shotgun (WGS) entry which is preliminary data.</text>
</comment>
<reference evidence="2 3" key="1">
    <citation type="submission" date="2023-07" db="EMBL/GenBank/DDBJ databases">
        <title>Sequencing the genomes of 1000 actinobacteria strains.</title>
        <authorList>
            <person name="Klenk H.-P."/>
        </authorList>
    </citation>
    <scope>NUCLEOTIDE SEQUENCE [LARGE SCALE GENOMIC DNA]</scope>
    <source>
        <strain evidence="2 3">DSM 43749</strain>
    </source>
</reference>
<evidence type="ECO:0000313" key="3">
    <source>
        <dbReference type="Proteomes" id="UP001268819"/>
    </source>
</evidence>
<protein>
    <submittedName>
        <fullName evidence="2">Uncharacterized protein</fullName>
    </submittedName>
</protein>
<feature type="compositionally biased region" description="Basic residues" evidence="1">
    <location>
        <begin position="111"/>
        <end position="130"/>
    </location>
</feature>
<feature type="compositionally biased region" description="Low complexity" evidence="1">
    <location>
        <begin position="153"/>
        <end position="165"/>
    </location>
</feature>
<organism evidence="2 3">
    <name type="scientific">Saccharothrix longispora</name>
    <dbReference type="NCBI Taxonomy" id="33920"/>
    <lineage>
        <taxon>Bacteria</taxon>
        <taxon>Bacillati</taxon>
        <taxon>Actinomycetota</taxon>
        <taxon>Actinomycetes</taxon>
        <taxon>Pseudonocardiales</taxon>
        <taxon>Pseudonocardiaceae</taxon>
        <taxon>Saccharothrix</taxon>
    </lineage>
</organism>
<feature type="compositionally biased region" description="Pro residues" evidence="1">
    <location>
        <begin position="85"/>
        <end position="95"/>
    </location>
</feature>
<feature type="compositionally biased region" description="Basic residues" evidence="1">
    <location>
        <begin position="166"/>
        <end position="179"/>
    </location>
</feature>
<proteinExistence type="predicted"/>
<keyword evidence="3" id="KW-1185">Reference proteome</keyword>
<evidence type="ECO:0000256" key="1">
    <source>
        <dbReference type="SAM" id="MobiDB-lite"/>
    </source>
</evidence>
<dbReference type="EMBL" id="JAVDSG010000001">
    <property type="protein sequence ID" value="MDR6594533.1"/>
    <property type="molecule type" value="Genomic_DNA"/>
</dbReference>
<feature type="region of interest" description="Disordered" evidence="1">
    <location>
        <begin position="70"/>
        <end position="254"/>
    </location>
</feature>
<sequence length="254" mass="27903">MDDFSTKSKAIAWSVVTCPSIRDRPVHFTPAVARPKLTVHRRRVGSRWRIDPVRHALLVFTHLRRGDTCTRPAAGSDIGPVIRLPLPPQGGPGPCRPRTRARRDDADRRAQGSRHPRRHPAAHRPHRRRPPVLARKAQAPRHERPSPDRSRRATAADLARAARLGPRPHRGPHPRHHRRPDLATSRAGRIRPTAERAARSPCLTAASAHPRARPAGGRPLPRPHPRPGANEPSPPSRPGGCCADSAAPPSTSPT</sequence>
<feature type="compositionally biased region" description="Low complexity" evidence="1">
    <location>
        <begin position="205"/>
        <end position="219"/>
    </location>
</feature>
<feature type="compositionally biased region" description="Basic and acidic residues" evidence="1">
    <location>
        <begin position="140"/>
        <end position="151"/>
    </location>
</feature>
<accession>A0ABU1PV57</accession>